<gene>
    <name evidence="2" type="ORF">GDO54_016969</name>
</gene>
<evidence type="ECO:0000313" key="2">
    <source>
        <dbReference type="EMBL" id="DBA18758.1"/>
    </source>
</evidence>
<dbReference type="Proteomes" id="UP001181693">
    <property type="component" value="Unassembled WGS sequence"/>
</dbReference>
<evidence type="ECO:0000256" key="1">
    <source>
        <dbReference type="SAM" id="Phobius"/>
    </source>
</evidence>
<proteinExistence type="predicted"/>
<reference evidence="2" key="1">
    <citation type="thesis" date="2020" institute="ProQuest LLC" country="789 East Eisenhower Parkway, Ann Arbor, MI, USA">
        <title>Comparative Genomics and Chromosome Evolution.</title>
        <authorList>
            <person name="Mudd A.B."/>
        </authorList>
    </citation>
    <scope>NUCLEOTIDE SEQUENCE</scope>
    <source>
        <strain evidence="2">1538</strain>
        <tissue evidence="2">Blood</tissue>
    </source>
</reference>
<dbReference type="EMBL" id="DYDO01000009">
    <property type="protein sequence ID" value="DBA18758.1"/>
    <property type="molecule type" value="Genomic_DNA"/>
</dbReference>
<organism evidence="2 3">
    <name type="scientific">Pyxicephalus adspersus</name>
    <name type="common">African bullfrog</name>
    <dbReference type="NCBI Taxonomy" id="30357"/>
    <lineage>
        <taxon>Eukaryota</taxon>
        <taxon>Metazoa</taxon>
        <taxon>Chordata</taxon>
        <taxon>Craniata</taxon>
        <taxon>Vertebrata</taxon>
        <taxon>Euteleostomi</taxon>
        <taxon>Amphibia</taxon>
        <taxon>Batrachia</taxon>
        <taxon>Anura</taxon>
        <taxon>Neobatrachia</taxon>
        <taxon>Ranoidea</taxon>
        <taxon>Pyxicephalidae</taxon>
        <taxon>Pyxicephalinae</taxon>
        <taxon>Pyxicephalus</taxon>
    </lineage>
</organism>
<protein>
    <submittedName>
        <fullName evidence="2">Uncharacterized protein</fullName>
    </submittedName>
</protein>
<sequence length="92" mass="11060">MMKRQRINIPVHHTLMDFYKRIYLVHGSCRYWKSTKQRSVRVFGRVLKVVVVCLLTILLLKSESINKNAQQVRYQSKCFIFTCFYSEINAVW</sequence>
<dbReference type="AlphaFoldDB" id="A0AAV3AAA1"/>
<comment type="caution">
    <text evidence="2">The sequence shown here is derived from an EMBL/GenBank/DDBJ whole genome shotgun (WGS) entry which is preliminary data.</text>
</comment>
<accession>A0AAV3AAA1</accession>
<keyword evidence="1" id="KW-1133">Transmembrane helix</keyword>
<keyword evidence="1" id="KW-0812">Transmembrane</keyword>
<name>A0AAV3AAA1_PYXAD</name>
<feature type="transmembrane region" description="Helical" evidence="1">
    <location>
        <begin position="42"/>
        <end position="60"/>
    </location>
</feature>
<keyword evidence="1" id="KW-0472">Membrane</keyword>
<evidence type="ECO:0000313" key="3">
    <source>
        <dbReference type="Proteomes" id="UP001181693"/>
    </source>
</evidence>
<keyword evidence="3" id="KW-1185">Reference proteome</keyword>